<sequence>MKKILMILSIEKSETLKPISTIRIGFLFLCDHRHHHHQYFYSSETNQIKIVVTNEKNAIMIIVIR</sequence>
<dbReference type="AlphaFoldDB" id="A0A922HX70"/>
<protein>
    <submittedName>
        <fullName evidence="1">Uncharacterized protein</fullName>
    </submittedName>
</protein>
<gene>
    <name evidence="1" type="ORF">DERF_011464</name>
</gene>
<dbReference type="Proteomes" id="UP000790347">
    <property type="component" value="Unassembled WGS sequence"/>
</dbReference>
<evidence type="ECO:0000313" key="2">
    <source>
        <dbReference type="Proteomes" id="UP000790347"/>
    </source>
</evidence>
<dbReference type="EMBL" id="ASGP02000005">
    <property type="protein sequence ID" value="KAH9506747.1"/>
    <property type="molecule type" value="Genomic_DNA"/>
</dbReference>
<comment type="caution">
    <text evidence="1">The sequence shown here is derived from an EMBL/GenBank/DDBJ whole genome shotgun (WGS) entry which is preliminary data.</text>
</comment>
<evidence type="ECO:0000313" key="1">
    <source>
        <dbReference type="EMBL" id="KAH9506747.1"/>
    </source>
</evidence>
<reference evidence="1" key="1">
    <citation type="submission" date="2013-05" db="EMBL/GenBank/DDBJ databases">
        <authorList>
            <person name="Yim A.K.Y."/>
            <person name="Chan T.F."/>
            <person name="Ji K.M."/>
            <person name="Liu X.Y."/>
            <person name="Zhou J.W."/>
            <person name="Li R.Q."/>
            <person name="Yang K.Y."/>
            <person name="Li J."/>
            <person name="Li M."/>
            <person name="Law P.T.W."/>
            <person name="Wu Y.L."/>
            <person name="Cai Z.L."/>
            <person name="Qin H."/>
            <person name="Bao Y."/>
            <person name="Leung R.K.K."/>
            <person name="Ng P.K.S."/>
            <person name="Zou J."/>
            <person name="Zhong X.J."/>
            <person name="Ran P.X."/>
            <person name="Zhong N.S."/>
            <person name="Liu Z.G."/>
            <person name="Tsui S.K.W."/>
        </authorList>
    </citation>
    <scope>NUCLEOTIDE SEQUENCE</scope>
    <source>
        <strain evidence="1">Derf</strain>
        <tissue evidence="1">Whole organism</tissue>
    </source>
</reference>
<name>A0A922HX70_DERFA</name>
<reference evidence="1" key="2">
    <citation type="journal article" date="2022" name="Res Sq">
        <title>Comparative Genomics Reveals Insights into the Divergent Evolution of Astigmatic Mites and Household Pest Adaptations.</title>
        <authorList>
            <person name="Xiong Q."/>
            <person name="Wan A.T.-Y."/>
            <person name="Liu X.-Y."/>
            <person name="Fung C.S.-H."/>
            <person name="Xiao X."/>
            <person name="Malainual N."/>
            <person name="Hou J."/>
            <person name="Wang L."/>
            <person name="Wang M."/>
            <person name="Yang K."/>
            <person name="Cui Y."/>
            <person name="Leung E."/>
            <person name="Nong W."/>
            <person name="Shin S.-K."/>
            <person name="Au S."/>
            <person name="Jeong K.Y."/>
            <person name="Chew F.T."/>
            <person name="Hui J."/>
            <person name="Leung T.F."/>
            <person name="Tungtrongchitr A."/>
            <person name="Zhong N."/>
            <person name="Liu Z."/>
            <person name="Tsui S."/>
        </authorList>
    </citation>
    <scope>NUCLEOTIDE SEQUENCE</scope>
    <source>
        <strain evidence="1">Derf</strain>
        <tissue evidence="1">Whole organism</tissue>
    </source>
</reference>
<accession>A0A922HX70</accession>
<organism evidence="1 2">
    <name type="scientific">Dermatophagoides farinae</name>
    <name type="common">American house dust mite</name>
    <dbReference type="NCBI Taxonomy" id="6954"/>
    <lineage>
        <taxon>Eukaryota</taxon>
        <taxon>Metazoa</taxon>
        <taxon>Ecdysozoa</taxon>
        <taxon>Arthropoda</taxon>
        <taxon>Chelicerata</taxon>
        <taxon>Arachnida</taxon>
        <taxon>Acari</taxon>
        <taxon>Acariformes</taxon>
        <taxon>Sarcoptiformes</taxon>
        <taxon>Astigmata</taxon>
        <taxon>Psoroptidia</taxon>
        <taxon>Analgoidea</taxon>
        <taxon>Pyroglyphidae</taxon>
        <taxon>Dermatophagoidinae</taxon>
        <taxon>Dermatophagoides</taxon>
    </lineage>
</organism>
<keyword evidence="2" id="KW-1185">Reference proteome</keyword>
<proteinExistence type="predicted"/>